<gene>
    <name evidence="3" type="primary">EOG090X0MWD</name>
</gene>
<dbReference type="AlphaFoldDB" id="A0A9N6WQT9"/>
<accession>A0A9N6WQT9</accession>
<dbReference type="InterPro" id="IPR009053">
    <property type="entry name" value="Prefoldin"/>
</dbReference>
<name>A0A9N6WQT9_9CRUS</name>
<dbReference type="InterPro" id="IPR004127">
    <property type="entry name" value="Prefoldin_subunit_alpha"/>
</dbReference>
<evidence type="ECO:0000313" key="3">
    <source>
        <dbReference type="EMBL" id="CAG4642973.1"/>
    </source>
</evidence>
<dbReference type="GO" id="GO:0003714">
    <property type="term" value="F:transcription corepressor activity"/>
    <property type="evidence" value="ECO:0007669"/>
    <property type="project" value="InterPro"/>
</dbReference>
<sequence length="145" mass="16339">MLGGEVANGQRVDIGFYENFINEILRTNLKNYLERRATCAGEIQEYVLLQRTIENLTNFDCDPLKTKVDLGCGFFVQAEVPDVSKITVAIGHGLFLELTQAEALDFIKKKVLMMSERLALLEEESSKLNADIKIMLENLGLLQQV</sequence>
<evidence type="ECO:0000256" key="2">
    <source>
        <dbReference type="SAM" id="Coils"/>
    </source>
</evidence>
<protein>
    <submittedName>
        <fullName evidence="3">EOG090X0MWD</fullName>
    </submittedName>
</protein>
<dbReference type="GO" id="GO:0000122">
    <property type="term" value="P:negative regulation of transcription by RNA polymerase II"/>
    <property type="evidence" value="ECO:0007669"/>
    <property type="project" value="InterPro"/>
</dbReference>
<dbReference type="CDD" id="cd23158">
    <property type="entry name" value="Prefoldin_UXT"/>
    <property type="match status" value="1"/>
</dbReference>
<reference evidence="3" key="1">
    <citation type="submission" date="2021-04" db="EMBL/GenBank/DDBJ databases">
        <authorList>
            <person name="Cornetti L."/>
        </authorList>
    </citation>
    <scope>NUCLEOTIDE SEQUENCE</scope>
</reference>
<comment type="similarity">
    <text evidence="1">Belongs to the UXT family.</text>
</comment>
<dbReference type="GO" id="GO:0045944">
    <property type="term" value="P:positive regulation of transcription by RNA polymerase II"/>
    <property type="evidence" value="ECO:0007669"/>
    <property type="project" value="TreeGrafter"/>
</dbReference>
<dbReference type="PRINTS" id="PR01502">
    <property type="entry name" value="UXTPROTEIN"/>
</dbReference>
<feature type="coiled-coil region" evidence="2">
    <location>
        <begin position="104"/>
        <end position="138"/>
    </location>
</feature>
<dbReference type="InterPro" id="IPR003994">
    <property type="entry name" value="UXT"/>
</dbReference>
<dbReference type="PANTHER" id="PTHR13345">
    <property type="entry name" value="MEDIATOR OF RNA POLYMERASE II TRANSCRIPTION SUBUNIT 10"/>
    <property type="match status" value="1"/>
</dbReference>
<dbReference type="Pfam" id="PF02996">
    <property type="entry name" value="Prefoldin"/>
    <property type="match status" value="1"/>
</dbReference>
<keyword evidence="2" id="KW-0175">Coiled coil</keyword>
<dbReference type="PANTHER" id="PTHR13345:SF9">
    <property type="entry name" value="PROTEIN UXT"/>
    <property type="match status" value="1"/>
</dbReference>
<dbReference type="SUPFAM" id="SSF46579">
    <property type="entry name" value="Prefoldin"/>
    <property type="match status" value="1"/>
</dbReference>
<organism evidence="3">
    <name type="scientific">Evadne anonyx</name>
    <dbReference type="NCBI Taxonomy" id="141404"/>
    <lineage>
        <taxon>Eukaryota</taxon>
        <taxon>Metazoa</taxon>
        <taxon>Ecdysozoa</taxon>
        <taxon>Arthropoda</taxon>
        <taxon>Crustacea</taxon>
        <taxon>Branchiopoda</taxon>
        <taxon>Diplostraca</taxon>
        <taxon>Cladocera</taxon>
        <taxon>Onychopoda</taxon>
        <taxon>Podonidae</taxon>
        <taxon>Evadne</taxon>
    </lineage>
</organism>
<proteinExistence type="inferred from homology"/>
<dbReference type="GO" id="GO:0016592">
    <property type="term" value="C:mediator complex"/>
    <property type="evidence" value="ECO:0007669"/>
    <property type="project" value="TreeGrafter"/>
</dbReference>
<evidence type="ECO:0000256" key="1">
    <source>
        <dbReference type="ARBA" id="ARBA00007666"/>
    </source>
</evidence>
<dbReference type="Gene3D" id="1.10.287.370">
    <property type="match status" value="1"/>
</dbReference>
<dbReference type="EMBL" id="OC986318">
    <property type="protein sequence ID" value="CAG4642973.1"/>
    <property type="molecule type" value="Genomic_DNA"/>
</dbReference>